<dbReference type="AlphaFoldDB" id="A0A7T4B3S9"/>
<organism evidence="9 10">
    <name type="scientific">Achromobacter deleyi</name>
    <dbReference type="NCBI Taxonomy" id="1353891"/>
    <lineage>
        <taxon>Bacteria</taxon>
        <taxon>Pseudomonadati</taxon>
        <taxon>Pseudomonadota</taxon>
        <taxon>Betaproteobacteria</taxon>
        <taxon>Burkholderiales</taxon>
        <taxon>Alcaligenaceae</taxon>
        <taxon>Achromobacter</taxon>
    </lineage>
</organism>
<evidence type="ECO:0000259" key="8">
    <source>
        <dbReference type="Pfam" id="PF02687"/>
    </source>
</evidence>
<dbReference type="Proteomes" id="UP000595231">
    <property type="component" value="Chromosome"/>
</dbReference>
<dbReference type="InterPro" id="IPR003838">
    <property type="entry name" value="ABC3_permease_C"/>
</dbReference>
<sequence>MTRAWQIARLAGRDLWHDRLVTLCMVATLVAVIAPLLLLFGLKHGVVSAMQDELMRDPRNLEIRMLSSGSYDQAWIDEVAQRPDAGFVVGMTRSLNTQADFIHSANRFLENVEVLPTAVGDPLLEGVDVSTLGGAGVVFSAQAAQRLEVQPGSTLRMRIARRLNGVNQQAVVALSVVAVLPGRAYERAGAFVSPGLLRDMEWYRDGYAVASMGAVDGRPMAEAGVRFARARVYARDLDAVESLEKSLVDQRIETSSRLAEIRNVKAVNQLLTTVFSVISITAILGCVAALAGAFLANVRRKRRDIATLRLLGLGSGAIAALLAMQAIALTVVAMGVGLLVYALGSAAFNNLLHGVSASGQFASQITPLHGVLAFMLALGVALLASLAGAINAKRIQPAESLREI</sequence>
<feature type="transmembrane region" description="Helical" evidence="7">
    <location>
        <begin position="310"/>
        <end position="343"/>
    </location>
</feature>
<feature type="transmembrane region" description="Helical" evidence="7">
    <location>
        <begin position="20"/>
        <end position="42"/>
    </location>
</feature>
<keyword evidence="6 7" id="KW-0472">Membrane</keyword>
<dbReference type="Pfam" id="PF02687">
    <property type="entry name" value="FtsX"/>
    <property type="match status" value="1"/>
</dbReference>
<comment type="similarity">
    <text evidence="2">Belongs to the ABC-4 integral membrane protein family. LolC/E subfamily.</text>
</comment>
<gene>
    <name evidence="9" type="ORF">I6I07_00715</name>
</gene>
<dbReference type="GO" id="GO:0098797">
    <property type="term" value="C:plasma membrane protein complex"/>
    <property type="evidence" value="ECO:0007669"/>
    <property type="project" value="TreeGrafter"/>
</dbReference>
<evidence type="ECO:0000256" key="3">
    <source>
        <dbReference type="ARBA" id="ARBA00022475"/>
    </source>
</evidence>
<feature type="transmembrane region" description="Helical" evidence="7">
    <location>
        <begin position="270"/>
        <end position="298"/>
    </location>
</feature>
<reference evidence="9 10" key="1">
    <citation type="submission" date="2020-12" db="EMBL/GenBank/DDBJ databases">
        <title>FDA dAtabase for Regulatory Grade micrObial Sequences (FDA-ARGOS): Supporting development and validation of Infectious Disease Dx tests.</title>
        <authorList>
            <person name="Sproer C."/>
            <person name="Gronow S."/>
            <person name="Severitt S."/>
            <person name="Schroder I."/>
            <person name="Tallon L."/>
            <person name="Sadzewicz L."/>
            <person name="Zhao X."/>
            <person name="Boylan J."/>
            <person name="Ott S."/>
            <person name="Bowen H."/>
            <person name="Vavikolanu K."/>
            <person name="Mehta A."/>
            <person name="Aluvathingal J."/>
            <person name="Nadendla S."/>
            <person name="Lowell S."/>
            <person name="Myers T."/>
            <person name="Yan Y."/>
            <person name="Sichtig H."/>
        </authorList>
    </citation>
    <scope>NUCLEOTIDE SEQUENCE [LARGE SCALE GENOMIC DNA]</scope>
    <source>
        <strain evidence="9 10">FDAARGOS_1050</strain>
    </source>
</reference>
<accession>A0A7T4B3S9</accession>
<dbReference type="PANTHER" id="PTHR30489:SF0">
    <property type="entry name" value="LIPOPROTEIN-RELEASING SYSTEM TRANSMEMBRANE PROTEIN LOLE"/>
    <property type="match status" value="1"/>
</dbReference>
<evidence type="ECO:0000256" key="1">
    <source>
        <dbReference type="ARBA" id="ARBA00004651"/>
    </source>
</evidence>
<dbReference type="InterPro" id="IPR051447">
    <property type="entry name" value="Lipoprotein-release_system"/>
</dbReference>
<name>A0A7T4B3S9_9BURK</name>
<keyword evidence="3" id="KW-1003">Cell membrane</keyword>
<evidence type="ECO:0000256" key="2">
    <source>
        <dbReference type="ARBA" id="ARBA00005236"/>
    </source>
</evidence>
<dbReference type="RefSeq" id="WP_198485362.1">
    <property type="nucleotide sequence ID" value="NZ_CP065997.1"/>
</dbReference>
<dbReference type="PANTHER" id="PTHR30489">
    <property type="entry name" value="LIPOPROTEIN-RELEASING SYSTEM TRANSMEMBRANE PROTEIN LOLE"/>
    <property type="match status" value="1"/>
</dbReference>
<protein>
    <submittedName>
        <fullName evidence="9">ABC transporter permease</fullName>
    </submittedName>
</protein>
<feature type="transmembrane region" description="Helical" evidence="7">
    <location>
        <begin position="371"/>
        <end position="392"/>
    </location>
</feature>
<keyword evidence="4 7" id="KW-0812">Transmembrane</keyword>
<keyword evidence="5 7" id="KW-1133">Transmembrane helix</keyword>
<evidence type="ECO:0000256" key="6">
    <source>
        <dbReference type="ARBA" id="ARBA00023136"/>
    </source>
</evidence>
<evidence type="ECO:0000256" key="4">
    <source>
        <dbReference type="ARBA" id="ARBA00022692"/>
    </source>
</evidence>
<comment type="subcellular location">
    <subcellularLocation>
        <location evidence="1">Cell membrane</location>
        <topology evidence="1">Multi-pass membrane protein</topology>
    </subcellularLocation>
</comment>
<dbReference type="GO" id="GO:0044874">
    <property type="term" value="P:lipoprotein localization to outer membrane"/>
    <property type="evidence" value="ECO:0007669"/>
    <property type="project" value="TreeGrafter"/>
</dbReference>
<feature type="domain" description="ABC3 transporter permease C-terminal" evidence="8">
    <location>
        <begin position="277"/>
        <end position="397"/>
    </location>
</feature>
<evidence type="ECO:0000256" key="5">
    <source>
        <dbReference type="ARBA" id="ARBA00022989"/>
    </source>
</evidence>
<evidence type="ECO:0000313" key="9">
    <source>
        <dbReference type="EMBL" id="QQB35193.1"/>
    </source>
</evidence>
<evidence type="ECO:0000313" key="10">
    <source>
        <dbReference type="Proteomes" id="UP000595231"/>
    </source>
</evidence>
<proteinExistence type="inferred from homology"/>
<evidence type="ECO:0000256" key="7">
    <source>
        <dbReference type="SAM" id="Phobius"/>
    </source>
</evidence>
<dbReference type="EMBL" id="CP065997">
    <property type="protein sequence ID" value="QQB35193.1"/>
    <property type="molecule type" value="Genomic_DNA"/>
</dbReference>